<proteinExistence type="predicted"/>
<protein>
    <submittedName>
        <fullName evidence="1">Uncharacterized protein</fullName>
    </submittedName>
</protein>
<gene>
    <name evidence="1" type="ORF">C2G38_2138284</name>
</gene>
<dbReference type="OrthoDB" id="2479123at2759"/>
<dbReference type="Proteomes" id="UP000266673">
    <property type="component" value="Unassembled WGS sequence"/>
</dbReference>
<dbReference type="EMBL" id="QKWP01000135">
    <property type="protein sequence ID" value="RIB26476.1"/>
    <property type="molecule type" value="Genomic_DNA"/>
</dbReference>
<evidence type="ECO:0000313" key="2">
    <source>
        <dbReference type="Proteomes" id="UP000266673"/>
    </source>
</evidence>
<organism evidence="1 2">
    <name type="scientific">Gigaspora rosea</name>
    <dbReference type="NCBI Taxonomy" id="44941"/>
    <lineage>
        <taxon>Eukaryota</taxon>
        <taxon>Fungi</taxon>
        <taxon>Fungi incertae sedis</taxon>
        <taxon>Mucoromycota</taxon>
        <taxon>Glomeromycotina</taxon>
        <taxon>Glomeromycetes</taxon>
        <taxon>Diversisporales</taxon>
        <taxon>Gigasporaceae</taxon>
        <taxon>Gigaspora</taxon>
    </lineage>
</organism>
<comment type="caution">
    <text evidence="1">The sequence shown here is derived from an EMBL/GenBank/DDBJ whole genome shotgun (WGS) entry which is preliminary data.</text>
</comment>
<accession>A0A397W516</accession>
<keyword evidence="2" id="KW-1185">Reference proteome</keyword>
<dbReference type="AlphaFoldDB" id="A0A397W516"/>
<name>A0A397W516_9GLOM</name>
<reference evidence="1 2" key="1">
    <citation type="submission" date="2018-06" db="EMBL/GenBank/DDBJ databases">
        <title>Comparative genomics reveals the genomic features of Rhizophagus irregularis, R. cerebriforme, R. diaphanum and Gigaspora rosea, and their symbiotic lifestyle signature.</title>
        <authorList>
            <person name="Morin E."/>
            <person name="San Clemente H."/>
            <person name="Chen E.C.H."/>
            <person name="De La Providencia I."/>
            <person name="Hainaut M."/>
            <person name="Kuo A."/>
            <person name="Kohler A."/>
            <person name="Murat C."/>
            <person name="Tang N."/>
            <person name="Roy S."/>
            <person name="Loubradou J."/>
            <person name="Henrissat B."/>
            <person name="Grigoriev I.V."/>
            <person name="Corradi N."/>
            <person name="Roux C."/>
            <person name="Martin F.M."/>
        </authorList>
    </citation>
    <scope>NUCLEOTIDE SEQUENCE [LARGE SCALE GENOMIC DNA]</scope>
    <source>
        <strain evidence="1 2">DAOM 194757</strain>
    </source>
</reference>
<evidence type="ECO:0000313" key="1">
    <source>
        <dbReference type="EMBL" id="RIB26476.1"/>
    </source>
</evidence>
<sequence length="130" mass="15090">MEMIIMRNRSLNYVIKWGVAKNPGLPSNPENWSQENFQNVKTTLKNCLPHIRYFQIPGDDVVDSIRPYKKLLEKNLWKDLSNKLMTPSKQISSTVLPPRIILKSSLPTRIIEPFSTVITEEHKAENCHMD</sequence>